<gene>
    <name evidence="1" type="ORF">LPJ66_012154</name>
</gene>
<dbReference type="EMBL" id="JANBPG010004234">
    <property type="protein sequence ID" value="KAJ1877207.1"/>
    <property type="molecule type" value="Genomic_DNA"/>
</dbReference>
<comment type="caution">
    <text evidence="1">The sequence shown here is derived from an EMBL/GenBank/DDBJ whole genome shotgun (WGS) entry which is preliminary data.</text>
</comment>
<feature type="non-terminal residue" evidence="1">
    <location>
        <position position="129"/>
    </location>
</feature>
<dbReference type="Proteomes" id="UP001150581">
    <property type="component" value="Unassembled WGS sequence"/>
</dbReference>
<feature type="non-terminal residue" evidence="1">
    <location>
        <position position="1"/>
    </location>
</feature>
<evidence type="ECO:0000313" key="1">
    <source>
        <dbReference type="EMBL" id="KAJ1877207.1"/>
    </source>
</evidence>
<keyword evidence="2" id="KW-1185">Reference proteome</keyword>
<sequence>EAATQRGKRDDKKTIPLLRSCERCRRRKQKCGGEQPICARCKSHSTECSYRKSGRFRKRFPNTEDQGQESGPDLNLKRHKLHFDASDTLLAATTLSALSTQLPAAAAAAAVQKAAAAAAAVQKAAAAAA</sequence>
<evidence type="ECO:0000313" key="2">
    <source>
        <dbReference type="Proteomes" id="UP001150581"/>
    </source>
</evidence>
<protein>
    <submittedName>
        <fullName evidence="1">Uncharacterized protein</fullName>
    </submittedName>
</protein>
<name>A0ACC1HZ82_9FUNG</name>
<organism evidence="1 2">
    <name type="scientific">Kickxella alabastrina</name>
    <dbReference type="NCBI Taxonomy" id="61397"/>
    <lineage>
        <taxon>Eukaryota</taxon>
        <taxon>Fungi</taxon>
        <taxon>Fungi incertae sedis</taxon>
        <taxon>Zoopagomycota</taxon>
        <taxon>Kickxellomycotina</taxon>
        <taxon>Kickxellomycetes</taxon>
        <taxon>Kickxellales</taxon>
        <taxon>Kickxellaceae</taxon>
        <taxon>Kickxella</taxon>
    </lineage>
</organism>
<accession>A0ACC1HZ82</accession>
<reference evidence="1" key="1">
    <citation type="submission" date="2022-07" db="EMBL/GenBank/DDBJ databases">
        <title>Phylogenomic reconstructions and comparative analyses of Kickxellomycotina fungi.</title>
        <authorList>
            <person name="Reynolds N.K."/>
            <person name="Stajich J.E."/>
            <person name="Barry K."/>
            <person name="Grigoriev I.V."/>
            <person name="Crous P."/>
            <person name="Smith M.E."/>
        </authorList>
    </citation>
    <scope>NUCLEOTIDE SEQUENCE</scope>
    <source>
        <strain evidence="1">Benny 63K</strain>
    </source>
</reference>
<proteinExistence type="predicted"/>